<organism evidence="1 2">
    <name type="scientific">Diphasiastrum complanatum</name>
    <name type="common">Issler's clubmoss</name>
    <name type="synonym">Lycopodium complanatum</name>
    <dbReference type="NCBI Taxonomy" id="34168"/>
    <lineage>
        <taxon>Eukaryota</taxon>
        <taxon>Viridiplantae</taxon>
        <taxon>Streptophyta</taxon>
        <taxon>Embryophyta</taxon>
        <taxon>Tracheophyta</taxon>
        <taxon>Lycopodiopsida</taxon>
        <taxon>Lycopodiales</taxon>
        <taxon>Lycopodiaceae</taxon>
        <taxon>Lycopodioideae</taxon>
        <taxon>Diphasiastrum</taxon>
    </lineage>
</organism>
<sequence>MKQKTLHSFFAQPSCLHHDAASAAAALSIVPCSQQQVAAVVSLGMRPAAAVGFDHGGAVLEDAHLASLNGVSDDGCGIPDGSFLPIHQFGEENHTATDECAVSVPFRFPRKKRTYLPSLRIRRAELRINSGPVDACLHISENVESGNIYPKDEDAKADLTEAKVLLNQETCHQAAKSGQQYLDFKSNQDNGKEDGALLRDNNELEDSLRMIVSESQLVADVPNCASLMANNTSAQSKSFEILHATTLRTYTRSSKRQKQNAIEQTCVYPRRLAADGTLATSLNGEIDLKSVKQLDKATLASESDQRAAVSSSIPPVQLEPEILPAFVHSIRSDSAKRDVAESYGGDPCMQLEREKSRRVAAPLQALEAPITDYEIERADNIRKNSMFLQKLGISSTVASIGRASYHHPRYKPKNKVNILPNIPLRRSSRINELSTNSSKEQSLDGGLMLESSSETIIEPISYDDSSVWVYTCGNDMVSTNVTSWCSIDMELEIKGFQSLSRYLYDPSLTRIYSMDVACVERSDRALLAAGGHQGRMAVFGTHIGCNSHFQGDYASSKTDLEANASLEILPLLSWKGCKGWISQVKFLSEQPQEGSMLLLSSSNDSSLILWDINKQEQKHPQVSTGNWKGSPMIVAEAESLHSDGIFGMHETSCQIATASKDGTIAYCRISDAKFVKERSISGHHSSTIKCVRFRDKHVVADGGADGLICILDLRLPQPCTLNIHDTHASGINVVEWNPCDENMLLSASNDPHLLLHDIRNHLEPLHKLIGHMSPQLHRSSRIYRPTFVAKGHAVATPGEGSKQISLYSVSSGKAISRGHVGFDANMVMSNSYNTSSTSQLWIGSRKIAEYAPFW</sequence>
<name>A0ACC2BUN9_DIPCM</name>
<evidence type="ECO:0000313" key="1">
    <source>
        <dbReference type="EMBL" id="KAJ7533464.1"/>
    </source>
</evidence>
<proteinExistence type="predicted"/>
<dbReference type="EMBL" id="CM055104">
    <property type="protein sequence ID" value="KAJ7533464.1"/>
    <property type="molecule type" value="Genomic_DNA"/>
</dbReference>
<comment type="caution">
    <text evidence="1">The sequence shown here is derived from an EMBL/GenBank/DDBJ whole genome shotgun (WGS) entry which is preliminary data.</text>
</comment>
<protein>
    <submittedName>
        <fullName evidence="1">Uncharacterized protein</fullName>
    </submittedName>
</protein>
<keyword evidence="2" id="KW-1185">Reference proteome</keyword>
<accession>A0ACC2BUN9</accession>
<reference evidence="2" key="1">
    <citation type="journal article" date="2024" name="Proc. Natl. Acad. Sci. U.S.A.">
        <title>Extraordinary preservation of gene collinearity over three hundred million years revealed in homosporous lycophytes.</title>
        <authorList>
            <person name="Li C."/>
            <person name="Wickell D."/>
            <person name="Kuo L.Y."/>
            <person name="Chen X."/>
            <person name="Nie B."/>
            <person name="Liao X."/>
            <person name="Peng D."/>
            <person name="Ji J."/>
            <person name="Jenkins J."/>
            <person name="Williams M."/>
            <person name="Shu S."/>
            <person name="Plott C."/>
            <person name="Barry K."/>
            <person name="Rajasekar S."/>
            <person name="Grimwood J."/>
            <person name="Han X."/>
            <person name="Sun S."/>
            <person name="Hou Z."/>
            <person name="He W."/>
            <person name="Dai G."/>
            <person name="Sun C."/>
            <person name="Schmutz J."/>
            <person name="Leebens-Mack J.H."/>
            <person name="Li F.W."/>
            <person name="Wang L."/>
        </authorList>
    </citation>
    <scope>NUCLEOTIDE SEQUENCE [LARGE SCALE GENOMIC DNA]</scope>
    <source>
        <strain evidence="2">cv. PW_Plant_1</strain>
    </source>
</reference>
<dbReference type="Proteomes" id="UP001162992">
    <property type="component" value="Chromosome 13"/>
</dbReference>
<gene>
    <name evidence="1" type="ORF">O6H91_13G050500</name>
</gene>
<evidence type="ECO:0000313" key="2">
    <source>
        <dbReference type="Proteomes" id="UP001162992"/>
    </source>
</evidence>